<keyword evidence="3" id="KW-1185">Reference proteome</keyword>
<proteinExistence type="predicted"/>
<dbReference type="EMBL" id="JAHQIW010002965">
    <property type="protein sequence ID" value="KAJ1356928.1"/>
    <property type="molecule type" value="Genomic_DNA"/>
</dbReference>
<protein>
    <submittedName>
        <fullName evidence="2">Uncharacterized protein</fullName>
    </submittedName>
</protein>
<organism evidence="2 3">
    <name type="scientific">Parelaphostrongylus tenuis</name>
    <name type="common">Meningeal worm</name>
    <dbReference type="NCBI Taxonomy" id="148309"/>
    <lineage>
        <taxon>Eukaryota</taxon>
        <taxon>Metazoa</taxon>
        <taxon>Ecdysozoa</taxon>
        <taxon>Nematoda</taxon>
        <taxon>Chromadorea</taxon>
        <taxon>Rhabditida</taxon>
        <taxon>Rhabditina</taxon>
        <taxon>Rhabditomorpha</taxon>
        <taxon>Strongyloidea</taxon>
        <taxon>Metastrongylidae</taxon>
        <taxon>Parelaphostrongylus</taxon>
    </lineage>
</organism>
<comment type="caution">
    <text evidence="2">The sequence shown here is derived from an EMBL/GenBank/DDBJ whole genome shotgun (WGS) entry which is preliminary data.</text>
</comment>
<reference evidence="2" key="1">
    <citation type="submission" date="2021-06" db="EMBL/GenBank/DDBJ databases">
        <title>Parelaphostrongylus tenuis whole genome reference sequence.</title>
        <authorList>
            <person name="Garwood T.J."/>
            <person name="Larsen P.A."/>
            <person name="Fountain-Jones N.M."/>
            <person name="Garbe J.R."/>
            <person name="Macchietto M.G."/>
            <person name="Kania S.A."/>
            <person name="Gerhold R.W."/>
            <person name="Richards J.E."/>
            <person name="Wolf T.M."/>
        </authorList>
    </citation>
    <scope>NUCLEOTIDE SEQUENCE</scope>
    <source>
        <strain evidence="2">MNPRO001-30</strain>
        <tissue evidence="2">Meninges</tissue>
    </source>
</reference>
<dbReference type="AlphaFoldDB" id="A0AAD5MIS0"/>
<evidence type="ECO:0000313" key="2">
    <source>
        <dbReference type="EMBL" id="KAJ1356928.1"/>
    </source>
</evidence>
<evidence type="ECO:0000256" key="1">
    <source>
        <dbReference type="SAM" id="MobiDB-lite"/>
    </source>
</evidence>
<gene>
    <name evidence="2" type="ORF">KIN20_014903</name>
</gene>
<feature type="region of interest" description="Disordered" evidence="1">
    <location>
        <begin position="31"/>
        <end position="68"/>
    </location>
</feature>
<dbReference type="Proteomes" id="UP001196413">
    <property type="component" value="Unassembled WGS sequence"/>
</dbReference>
<accession>A0AAD5MIS0</accession>
<evidence type="ECO:0000313" key="3">
    <source>
        <dbReference type="Proteomes" id="UP001196413"/>
    </source>
</evidence>
<sequence length="156" mass="17264">MAKGLNVFLYIYSTRRRSTSNGKLSVPMNVTEVEVHRRPQLDDDDEDHSDNGSPPIEVGAGQLNTAGNNMNPLAPNVKMSRSPSNNIEEGGHANQLAVNGEGRRTHRSPRIQCEIEIERVNTSTQRVGGRPRKRVNSRGVYSTVRLVYLSCGLIII</sequence>
<name>A0AAD5MIS0_PARTN</name>